<dbReference type="InParanoid" id="S2J409"/>
<evidence type="ECO:0000256" key="1">
    <source>
        <dbReference type="SAM" id="Phobius"/>
    </source>
</evidence>
<keyword evidence="1" id="KW-0812">Transmembrane</keyword>
<dbReference type="OrthoDB" id="2269854at2759"/>
<keyword evidence="1" id="KW-1133">Transmembrane helix</keyword>
<sequence length="107" mass="12113">MDYLFLDSYNEVGCGEAGLVGDANTRKELSDAMFKMPKVMKDMLIKLVTVSPFLKKGLVITGLYIEYKLKMFMMDCSTEYVTRYDAMDGVSFPNIESQLHCQLSEAV</sequence>
<protein>
    <submittedName>
        <fullName evidence="2">Uncharacterized protein</fullName>
    </submittedName>
</protein>
<name>S2J409_MUCC1</name>
<dbReference type="EMBL" id="KE124041">
    <property type="protein sequence ID" value="EPB84349.1"/>
    <property type="molecule type" value="Genomic_DNA"/>
</dbReference>
<dbReference type="AlphaFoldDB" id="S2J409"/>
<evidence type="ECO:0000313" key="2">
    <source>
        <dbReference type="EMBL" id="EPB84349.1"/>
    </source>
</evidence>
<accession>S2J409</accession>
<organism evidence="2 3">
    <name type="scientific">Mucor circinelloides f. circinelloides (strain 1006PhL)</name>
    <name type="common">Mucormycosis agent</name>
    <name type="synonym">Calyptromyces circinelloides</name>
    <dbReference type="NCBI Taxonomy" id="1220926"/>
    <lineage>
        <taxon>Eukaryota</taxon>
        <taxon>Fungi</taxon>
        <taxon>Fungi incertae sedis</taxon>
        <taxon>Mucoromycota</taxon>
        <taxon>Mucoromycotina</taxon>
        <taxon>Mucoromycetes</taxon>
        <taxon>Mucorales</taxon>
        <taxon>Mucorineae</taxon>
        <taxon>Mucoraceae</taxon>
        <taxon>Mucor</taxon>
    </lineage>
</organism>
<proteinExistence type="predicted"/>
<gene>
    <name evidence="2" type="ORF">HMPREF1544_08868</name>
</gene>
<dbReference type="Proteomes" id="UP000014254">
    <property type="component" value="Unassembled WGS sequence"/>
</dbReference>
<keyword evidence="3" id="KW-1185">Reference proteome</keyword>
<keyword evidence="1" id="KW-0472">Membrane</keyword>
<feature type="transmembrane region" description="Helical" evidence="1">
    <location>
        <begin position="43"/>
        <end position="65"/>
    </location>
</feature>
<evidence type="ECO:0000313" key="3">
    <source>
        <dbReference type="Proteomes" id="UP000014254"/>
    </source>
</evidence>
<dbReference type="OMA" id="NDYEVGC"/>
<reference evidence="3" key="1">
    <citation type="submission" date="2013-05" db="EMBL/GenBank/DDBJ databases">
        <title>The Genome sequence of Mucor circinelloides f. circinelloides 1006PhL.</title>
        <authorList>
            <consortium name="The Broad Institute Genomics Platform"/>
            <person name="Cuomo C."/>
            <person name="Earl A."/>
            <person name="Findley K."/>
            <person name="Lee S.C."/>
            <person name="Walker B."/>
            <person name="Young S."/>
            <person name="Zeng Q."/>
            <person name="Gargeya S."/>
            <person name="Fitzgerald M."/>
            <person name="Haas B."/>
            <person name="Abouelleil A."/>
            <person name="Allen A.W."/>
            <person name="Alvarado L."/>
            <person name="Arachchi H.M."/>
            <person name="Berlin A.M."/>
            <person name="Chapman S.B."/>
            <person name="Gainer-Dewar J."/>
            <person name="Goldberg J."/>
            <person name="Griggs A."/>
            <person name="Gujja S."/>
            <person name="Hansen M."/>
            <person name="Howarth C."/>
            <person name="Imamovic A."/>
            <person name="Ireland A."/>
            <person name="Larimer J."/>
            <person name="McCowan C."/>
            <person name="Murphy C."/>
            <person name="Pearson M."/>
            <person name="Poon T.W."/>
            <person name="Priest M."/>
            <person name="Roberts A."/>
            <person name="Saif S."/>
            <person name="Shea T."/>
            <person name="Sisk P."/>
            <person name="Sykes S."/>
            <person name="Wortman J."/>
            <person name="Nusbaum C."/>
            <person name="Birren B."/>
        </authorList>
    </citation>
    <scope>NUCLEOTIDE SEQUENCE [LARGE SCALE GENOMIC DNA]</scope>
    <source>
        <strain evidence="3">1006PhL</strain>
    </source>
</reference>
<dbReference type="VEuPathDB" id="FungiDB:HMPREF1544_08868"/>